<dbReference type="EMBL" id="VSRR010007260">
    <property type="protein sequence ID" value="MPC46541.1"/>
    <property type="molecule type" value="Genomic_DNA"/>
</dbReference>
<dbReference type="InterPro" id="IPR029044">
    <property type="entry name" value="Nucleotide-diphossugar_trans"/>
</dbReference>
<proteinExistence type="predicted"/>
<dbReference type="Gene3D" id="3.90.550.10">
    <property type="entry name" value="Spore Coat Polysaccharide Biosynthesis Protein SpsA, Chain A"/>
    <property type="match status" value="1"/>
</dbReference>
<dbReference type="GO" id="GO:0006493">
    <property type="term" value="P:protein O-linked glycosylation"/>
    <property type="evidence" value="ECO:0007669"/>
    <property type="project" value="TreeGrafter"/>
</dbReference>
<dbReference type="Proteomes" id="UP000324222">
    <property type="component" value="Unassembled WGS sequence"/>
</dbReference>
<protein>
    <submittedName>
        <fullName evidence="2">Polypeptide N-acetylgalactosaminyltransferase 5</fullName>
    </submittedName>
</protein>
<evidence type="ECO:0000256" key="1">
    <source>
        <dbReference type="ARBA" id="ARBA00023157"/>
    </source>
</evidence>
<dbReference type="AlphaFoldDB" id="A0A5B7FH16"/>
<comment type="caution">
    <text evidence="2">The sequence shown here is derived from an EMBL/GenBank/DDBJ whole genome shotgun (WGS) entry which is preliminary data.</text>
</comment>
<keyword evidence="1" id="KW-1015">Disulfide bond</keyword>
<organism evidence="2 3">
    <name type="scientific">Portunus trituberculatus</name>
    <name type="common">Swimming crab</name>
    <name type="synonym">Neptunus trituberculatus</name>
    <dbReference type="NCBI Taxonomy" id="210409"/>
    <lineage>
        <taxon>Eukaryota</taxon>
        <taxon>Metazoa</taxon>
        <taxon>Ecdysozoa</taxon>
        <taxon>Arthropoda</taxon>
        <taxon>Crustacea</taxon>
        <taxon>Multicrustacea</taxon>
        <taxon>Malacostraca</taxon>
        <taxon>Eumalacostraca</taxon>
        <taxon>Eucarida</taxon>
        <taxon>Decapoda</taxon>
        <taxon>Pleocyemata</taxon>
        <taxon>Brachyura</taxon>
        <taxon>Eubrachyura</taxon>
        <taxon>Portunoidea</taxon>
        <taxon>Portunidae</taxon>
        <taxon>Portuninae</taxon>
        <taxon>Portunus</taxon>
    </lineage>
</organism>
<gene>
    <name evidence="2" type="primary">gly-5_0</name>
    <name evidence="2" type="ORF">E2C01_040261</name>
</gene>
<accession>A0A5B7FH16</accession>
<name>A0A5B7FH16_PORTR</name>
<dbReference type="GO" id="GO:0005794">
    <property type="term" value="C:Golgi apparatus"/>
    <property type="evidence" value="ECO:0007669"/>
    <property type="project" value="TreeGrafter"/>
</dbReference>
<reference evidence="2 3" key="1">
    <citation type="submission" date="2019-05" db="EMBL/GenBank/DDBJ databases">
        <title>Another draft genome of Portunus trituberculatus and its Hox gene families provides insights of decapod evolution.</title>
        <authorList>
            <person name="Jeong J.-H."/>
            <person name="Song I."/>
            <person name="Kim S."/>
            <person name="Choi T."/>
            <person name="Kim D."/>
            <person name="Ryu S."/>
            <person name="Kim W."/>
        </authorList>
    </citation>
    <scope>NUCLEOTIDE SEQUENCE [LARGE SCALE GENOMIC DNA]</scope>
    <source>
        <tissue evidence="2">Muscle</tissue>
    </source>
</reference>
<keyword evidence="2" id="KW-0808">Transferase</keyword>
<evidence type="ECO:0000313" key="3">
    <source>
        <dbReference type="Proteomes" id="UP000324222"/>
    </source>
</evidence>
<dbReference type="PANTHER" id="PTHR11675:SF101">
    <property type="entry name" value="POLYPEPTIDE N-ACETYLGALACTOSAMINYLTRANSFERASE 5"/>
    <property type="match status" value="1"/>
</dbReference>
<evidence type="ECO:0000313" key="2">
    <source>
        <dbReference type="EMBL" id="MPC46541.1"/>
    </source>
</evidence>
<sequence length="74" mass="8269">MPPAAGWLEPLLDRIARDSTNVVCPVIDVISDDTFQLRMSKAKDVQVGGFSWGLIVRSSRFLIVPHHFFSRAVT</sequence>
<dbReference type="PANTHER" id="PTHR11675">
    <property type="entry name" value="N-ACETYLGALACTOSAMINYLTRANSFERASE"/>
    <property type="match status" value="1"/>
</dbReference>
<dbReference type="GO" id="GO:0004653">
    <property type="term" value="F:polypeptide N-acetylgalactosaminyltransferase activity"/>
    <property type="evidence" value="ECO:0007669"/>
    <property type="project" value="TreeGrafter"/>
</dbReference>
<keyword evidence="3" id="KW-1185">Reference proteome</keyword>